<dbReference type="InterPro" id="IPR041796">
    <property type="entry name" value="Mre11_N"/>
</dbReference>
<keyword evidence="4" id="KW-0233">DNA recombination</keyword>
<dbReference type="Gene3D" id="3.60.21.10">
    <property type="match status" value="1"/>
</dbReference>
<protein>
    <recommendedName>
        <fullName evidence="4">Nuclease SbcCD subunit D</fullName>
    </recommendedName>
</protein>
<evidence type="ECO:0000256" key="1">
    <source>
        <dbReference type="ARBA" id="ARBA00006930"/>
    </source>
</evidence>
<dbReference type="PANTHER" id="PTHR32114">
    <property type="entry name" value="ABC TRANSPORTER ABCH.3"/>
    <property type="match status" value="1"/>
</dbReference>
<evidence type="ECO:0000313" key="6">
    <source>
        <dbReference type="EMBL" id="TGE35917.1"/>
    </source>
</evidence>
<keyword evidence="4" id="KW-0255">Endonuclease</keyword>
<dbReference type="SUPFAM" id="SSF52540">
    <property type="entry name" value="P-loop containing nucleoside triphosphate hydrolases"/>
    <property type="match status" value="1"/>
</dbReference>
<dbReference type="InterPro" id="IPR004593">
    <property type="entry name" value="SbcD"/>
</dbReference>
<dbReference type="PANTHER" id="PTHR32114:SF2">
    <property type="entry name" value="ABC TRANSPORTER ABCH.3"/>
    <property type="match status" value="1"/>
</dbReference>
<comment type="similarity">
    <text evidence="1">Belongs to the SMC family. SbcC subfamily.</text>
</comment>
<keyword evidence="4" id="KW-0235">DNA replication</keyword>
<dbReference type="InterPro" id="IPR029052">
    <property type="entry name" value="Metallo-depent_PP-like"/>
</dbReference>
<dbReference type="EMBL" id="SPQQ01000010">
    <property type="protein sequence ID" value="TGE35917.1"/>
    <property type="molecule type" value="Genomic_DNA"/>
</dbReference>
<sequence length="1296" mass="143682">MPSGRWSVMMILHTADWHIGELTGPVINGQNARLLDTLKCLDFMVEYAEREQPDAILIAGDLFDKSKLWGDNMLSLIDVAAQRLRSLARIAPTVLMFGTDNHDSMKAFENIGSMNIPGLWVVTKPALILFDTESGPFQVACLPGLDKGYFRAKFPGMAPAEESMMCSKLLGDMVNGLSAQLDPTIPSVLMAHYTVVGCELDNGQHVFTQSEVVLPKEALAGSAFDIVALGHIHREQQVECAGKPVFYSGPPNGITFNEEGQDKGFYMHEIGEHPAYPPDYKSSYKTSEFIKTPSREFLTLKADFTESTDLQADLKWKLAGISEDGTLLAFPTANKIVRLEYECTEEQRPLLNHKEMEKLIMSGGAFHVSEVKAKRIVTALAKQELTETSGPLENLATWLVAEGFEVEDVNSILELSKPLIATISAKMPTGTLSGVFEPRSLSVKNYRSYLEETLSFKDIYFAIVNGPNGIGKSSLFMDAIKDCIYEETRIKTTGEWITTGQTDGMLDFEFSMGTTIWRIIRNRSIKGSGKLTLALQEQIGDKWENRSGTTTRETQAKIEALLGMDCATFCCTALIMQDAYGRFMEAGKEERMGVLANILGLGVYEQLTDLAKAKVSELNKSLAISKAKLMDLDEKLKAKPGLESELKTYETDLKQVAEFITFKEAQINDGEELVRTLKTKSEKVKEIDGQVETLKGELLTKHSDIIEKQKQADRATQIIANEATIISKATEYETVKDQVLVLETKQPKVLELRAEHSKVFGEINGLESKINELVIPISELEKVLACKSNLDAIAEQYKSEVARLEEMDVLSRRAADMNQLIMNAEKDTDRTGEEIGLKQGTLKEKYSKVDELLRKSAMLASANCIDPENAKCAFLADAQAAKAQIPIIEAEIKVIEQEIADMHEARKPFLQIVADLEIQYKVIGYTNIQDGQAHYDLRNLVNTLRPKAELAGQLDSKAELLKGLRDQESDFRTRIAELQLQLNGIIQAGVLLQDELKVLPELKERLPKLLQWVNAKEELPAARQVVLSTADVIKGIEAGITVKEGQIKALEEERTLLQLETAAQYRVELELSTSRSDLKSMQIQLNDLHSKIGALTAQLKALAISDGERLQLISDMDPTAKSLVHYQILTKAFGSDGIPFSIVRSVVPELSYMANDILGQMTGGQMSLKIETERVQGNKKEVNAIEVFLITFRGERPYGNHSGGQKVKAALANAFALADLKARRAGIQLGMMHIDEPPFLDSEGMEAYCDALEGLNHRNPNMKITAISHDPAMKARFPQQIEVVDMGDEGSKVRIA</sequence>
<evidence type="ECO:0000259" key="5">
    <source>
        <dbReference type="Pfam" id="PF00149"/>
    </source>
</evidence>
<comment type="function">
    <text evidence="4">SbcCD cleaves DNA hairpin structures. These structures can inhibit DNA replication and are intermediates in certain DNA recombination reactions. The complex acts as a 3'-&gt;5' double strand exonuclease that can open hairpins. It also has a 5' single-strand endonuclease activity.</text>
</comment>
<dbReference type="CDD" id="cd00840">
    <property type="entry name" value="MPP_Mre11_N"/>
    <property type="match status" value="1"/>
</dbReference>
<keyword evidence="7" id="KW-1185">Reference proteome</keyword>
<evidence type="ECO:0000256" key="4">
    <source>
        <dbReference type="RuleBase" id="RU363069"/>
    </source>
</evidence>
<comment type="caution">
    <text evidence="6">The sequence shown here is derived from an EMBL/GenBank/DDBJ whole genome shotgun (WGS) entry which is preliminary data.</text>
</comment>
<feature type="domain" description="Calcineurin-like phosphoesterase" evidence="5">
    <location>
        <begin position="9"/>
        <end position="234"/>
    </location>
</feature>
<comment type="subunit">
    <text evidence="2 4">Heterodimer of SbcC and SbcD.</text>
</comment>
<keyword evidence="4" id="KW-0175">Coiled coil</keyword>
<proteinExistence type="inferred from homology"/>
<evidence type="ECO:0000256" key="2">
    <source>
        <dbReference type="ARBA" id="ARBA00011322"/>
    </source>
</evidence>
<dbReference type="GO" id="GO:0008408">
    <property type="term" value="F:3'-5' exonuclease activity"/>
    <property type="evidence" value="ECO:0007669"/>
    <property type="project" value="InterPro"/>
</dbReference>
<dbReference type="GO" id="GO:0004519">
    <property type="term" value="F:endonuclease activity"/>
    <property type="evidence" value="ECO:0007669"/>
    <property type="project" value="UniProtKB-KW"/>
</dbReference>
<dbReference type="Proteomes" id="UP000298460">
    <property type="component" value="Unassembled WGS sequence"/>
</dbReference>
<dbReference type="Pfam" id="PF00149">
    <property type="entry name" value="Metallophos"/>
    <property type="match status" value="1"/>
</dbReference>
<dbReference type="InterPro" id="IPR004843">
    <property type="entry name" value="Calcineurin-like_PHP"/>
</dbReference>
<keyword evidence="4 6" id="KW-0269">Exonuclease</keyword>
<dbReference type="InterPro" id="IPR027417">
    <property type="entry name" value="P-loop_NTPase"/>
</dbReference>
<reference evidence="6 7" key="1">
    <citation type="submission" date="2019-03" db="EMBL/GenBank/DDBJ databases">
        <title>Draft Genome Sequence of Desulfosporosinus fructosivorans Strain 63.6F, Isolated from Marine Sediment in the Baltic Sea.</title>
        <authorList>
            <person name="Hausmann B."/>
            <person name="Vandieken V."/>
            <person name="Pjevac P."/>
            <person name="Schreck K."/>
            <person name="Herbold C.W."/>
            <person name="Loy A."/>
        </authorList>
    </citation>
    <scope>NUCLEOTIDE SEQUENCE [LARGE SCALE GENOMIC DNA]</scope>
    <source>
        <strain evidence="6 7">63.6F</strain>
    </source>
</reference>
<dbReference type="GO" id="GO:0006260">
    <property type="term" value="P:DNA replication"/>
    <property type="evidence" value="ECO:0007669"/>
    <property type="project" value="UniProtKB-KW"/>
</dbReference>
<feature type="coiled-coil region" evidence="4">
    <location>
        <begin position="787"/>
        <end position="827"/>
    </location>
</feature>
<dbReference type="NCBIfam" id="TIGR00619">
    <property type="entry name" value="sbcd"/>
    <property type="match status" value="1"/>
</dbReference>
<keyword evidence="4" id="KW-0540">Nuclease</keyword>
<dbReference type="GO" id="GO:0006310">
    <property type="term" value="P:DNA recombination"/>
    <property type="evidence" value="ECO:0007669"/>
    <property type="project" value="UniProtKB-KW"/>
</dbReference>
<keyword evidence="3 4" id="KW-0378">Hydrolase</keyword>
<dbReference type="Gene3D" id="3.40.50.300">
    <property type="entry name" value="P-loop containing nucleotide triphosphate hydrolases"/>
    <property type="match status" value="2"/>
</dbReference>
<name>A0A4Z0R1P4_9FIRM</name>
<dbReference type="SUPFAM" id="SSF56300">
    <property type="entry name" value="Metallo-dependent phosphatases"/>
    <property type="match status" value="1"/>
</dbReference>
<accession>A0A4Z0R1P4</accession>
<evidence type="ECO:0000256" key="3">
    <source>
        <dbReference type="ARBA" id="ARBA00022801"/>
    </source>
</evidence>
<organism evidence="6 7">
    <name type="scientific">Desulfosporosinus fructosivorans</name>
    <dbReference type="NCBI Taxonomy" id="2018669"/>
    <lineage>
        <taxon>Bacteria</taxon>
        <taxon>Bacillati</taxon>
        <taxon>Bacillota</taxon>
        <taxon>Clostridia</taxon>
        <taxon>Eubacteriales</taxon>
        <taxon>Desulfitobacteriaceae</taxon>
        <taxon>Desulfosporosinus</taxon>
    </lineage>
</organism>
<evidence type="ECO:0000313" key="7">
    <source>
        <dbReference type="Proteomes" id="UP000298460"/>
    </source>
</evidence>
<gene>
    <name evidence="4 6" type="primary">sbcD</name>
    <name evidence="6" type="ORF">E4K67_22640</name>
</gene>
<comment type="similarity">
    <text evidence="4">Belongs to the SbcD family.</text>
</comment>